<evidence type="ECO:0000256" key="1">
    <source>
        <dbReference type="ARBA" id="ARBA00012493"/>
    </source>
</evidence>
<organism evidence="10 11">
    <name type="scientific">Littorina saxatilis</name>
    <dbReference type="NCBI Taxonomy" id="31220"/>
    <lineage>
        <taxon>Eukaryota</taxon>
        <taxon>Metazoa</taxon>
        <taxon>Spiralia</taxon>
        <taxon>Lophotrochozoa</taxon>
        <taxon>Mollusca</taxon>
        <taxon>Gastropoda</taxon>
        <taxon>Caenogastropoda</taxon>
        <taxon>Littorinimorpha</taxon>
        <taxon>Littorinoidea</taxon>
        <taxon>Littorinidae</taxon>
        <taxon>Littorina</taxon>
    </lineage>
</organism>
<keyword evidence="4" id="KW-0540">Nuclease</keyword>
<dbReference type="Pfam" id="PF00665">
    <property type="entry name" value="rve"/>
    <property type="match status" value="1"/>
</dbReference>
<dbReference type="Gene3D" id="1.10.340.70">
    <property type="match status" value="1"/>
</dbReference>
<dbReference type="InterPro" id="IPR043502">
    <property type="entry name" value="DNA/RNA_pol_sf"/>
</dbReference>
<dbReference type="GO" id="GO:0015074">
    <property type="term" value="P:DNA integration"/>
    <property type="evidence" value="ECO:0007669"/>
    <property type="project" value="InterPro"/>
</dbReference>
<evidence type="ECO:0000256" key="2">
    <source>
        <dbReference type="ARBA" id="ARBA00022679"/>
    </source>
</evidence>
<dbReference type="Pfam" id="PF00078">
    <property type="entry name" value="RVT_1"/>
    <property type="match status" value="1"/>
</dbReference>
<evidence type="ECO:0000313" key="11">
    <source>
        <dbReference type="Proteomes" id="UP001374579"/>
    </source>
</evidence>
<keyword evidence="2" id="KW-0808">Transferase</keyword>
<dbReference type="InterPro" id="IPR041588">
    <property type="entry name" value="Integrase_H2C2"/>
</dbReference>
<accession>A0AAN9G4W4</accession>
<keyword evidence="7" id="KW-0695">RNA-directed DNA polymerase</keyword>
<dbReference type="SUPFAM" id="SSF53098">
    <property type="entry name" value="Ribonuclease H-like"/>
    <property type="match status" value="1"/>
</dbReference>
<evidence type="ECO:0000256" key="5">
    <source>
        <dbReference type="ARBA" id="ARBA00022759"/>
    </source>
</evidence>
<dbReference type="GO" id="GO:0016787">
    <property type="term" value="F:hydrolase activity"/>
    <property type="evidence" value="ECO:0007669"/>
    <property type="project" value="UniProtKB-KW"/>
</dbReference>
<feature type="domain" description="Integrase catalytic" evidence="9">
    <location>
        <begin position="1017"/>
        <end position="1146"/>
    </location>
</feature>
<dbReference type="EC" id="2.7.7.49" evidence="1"/>
<dbReference type="Gene3D" id="3.30.420.10">
    <property type="entry name" value="Ribonuclease H-like superfamily/Ribonuclease H"/>
    <property type="match status" value="1"/>
</dbReference>
<keyword evidence="6" id="KW-0378">Hydrolase</keyword>
<dbReference type="Pfam" id="PF17917">
    <property type="entry name" value="RT_RNaseH"/>
    <property type="match status" value="1"/>
</dbReference>
<dbReference type="InterPro" id="IPR034128">
    <property type="entry name" value="K02A2.6-like"/>
</dbReference>
<dbReference type="PANTHER" id="PTHR37984:SF13">
    <property type="entry name" value="RIBONUCLEASE H"/>
    <property type="match status" value="1"/>
</dbReference>
<evidence type="ECO:0000313" key="10">
    <source>
        <dbReference type="EMBL" id="KAK7095401.1"/>
    </source>
</evidence>
<dbReference type="Gene3D" id="2.40.70.10">
    <property type="entry name" value="Acid Proteases"/>
    <property type="match status" value="1"/>
</dbReference>
<dbReference type="FunFam" id="3.30.70.270:FF:000026">
    <property type="entry name" value="Transposon Ty3-G Gag-Pol polyprotein"/>
    <property type="match status" value="1"/>
</dbReference>
<dbReference type="InterPro" id="IPR050951">
    <property type="entry name" value="Retrovirus_Pol_polyprotein"/>
</dbReference>
<gene>
    <name evidence="10" type="ORF">V1264_006813</name>
</gene>
<keyword evidence="11" id="KW-1185">Reference proteome</keyword>
<dbReference type="Pfam" id="PF17921">
    <property type="entry name" value="Integrase_H2C2"/>
    <property type="match status" value="1"/>
</dbReference>
<dbReference type="SUPFAM" id="SSF50630">
    <property type="entry name" value="Acid proteases"/>
    <property type="match status" value="1"/>
</dbReference>
<dbReference type="FunFam" id="1.10.340.70:FF:000003">
    <property type="entry name" value="Protein CBG25708"/>
    <property type="match status" value="1"/>
</dbReference>
<dbReference type="SUPFAM" id="SSF56672">
    <property type="entry name" value="DNA/RNA polymerases"/>
    <property type="match status" value="1"/>
</dbReference>
<dbReference type="CDD" id="cd05484">
    <property type="entry name" value="retropepsin_like_LTR_2"/>
    <property type="match status" value="1"/>
</dbReference>
<dbReference type="PROSITE" id="PS50878">
    <property type="entry name" value="RT_POL"/>
    <property type="match status" value="1"/>
</dbReference>
<dbReference type="CDD" id="cd09274">
    <property type="entry name" value="RNase_HI_RT_Ty3"/>
    <property type="match status" value="1"/>
</dbReference>
<dbReference type="GO" id="GO:0004519">
    <property type="term" value="F:endonuclease activity"/>
    <property type="evidence" value="ECO:0007669"/>
    <property type="project" value="UniProtKB-KW"/>
</dbReference>
<evidence type="ECO:0000256" key="4">
    <source>
        <dbReference type="ARBA" id="ARBA00022722"/>
    </source>
</evidence>
<reference evidence="10 11" key="1">
    <citation type="submission" date="2024-02" db="EMBL/GenBank/DDBJ databases">
        <title>Chromosome-scale genome assembly of the rough periwinkle Littorina saxatilis.</title>
        <authorList>
            <person name="De Jode A."/>
            <person name="Faria R."/>
            <person name="Formenti G."/>
            <person name="Sims Y."/>
            <person name="Smith T.P."/>
            <person name="Tracey A."/>
            <person name="Wood J.M.D."/>
            <person name="Zagrodzka Z.B."/>
            <person name="Johannesson K."/>
            <person name="Butlin R.K."/>
            <person name="Leder E.H."/>
        </authorList>
    </citation>
    <scope>NUCLEOTIDE SEQUENCE [LARGE SCALE GENOMIC DNA]</scope>
    <source>
        <strain evidence="10">Snail1</strain>
        <tissue evidence="10">Muscle</tissue>
    </source>
</reference>
<dbReference type="InterPro" id="IPR000477">
    <property type="entry name" value="RT_dom"/>
</dbReference>
<dbReference type="InterPro" id="IPR001584">
    <property type="entry name" value="Integrase_cat-core"/>
</dbReference>
<dbReference type="GO" id="GO:0003676">
    <property type="term" value="F:nucleic acid binding"/>
    <property type="evidence" value="ECO:0007669"/>
    <property type="project" value="InterPro"/>
</dbReference>
<proteinExistence type="predicted"/>
<comment type="caution">
    <text evidence="10">The sequence shown here is derived from an EMBL/GenBank/DDBJ whole genome shotgun (WGS) entry which is preliminary data.</text>
</comment>
<dbReference type="InterPro" id="IPR043128">
    <property type="entry name" value="Rev_trsase/Diguanyl_cyclase"/>
</dbReference>
<dbReference type="EMBL" id="JBAMIC010000018">
    <property type="protein sequence ID" value="KAK7095401.1"/>
    <property type="molecule type" value="Genomic_DNA"/>
</dbReference>
<sequence>MPSFGRLQEFGLDGGEEWGQYMERMEHYFVANDIDDVDKRKAILLSARGGATYRLMCDLLAPAKPGDKTFAELKESVQNHLRPKPSEIVQRFKFHTRVRHNDESVSTYVSQLRHLSLDCNFGASLDLMLRDRLVCGINNDRIQRRLLAEKELTFAKSLEVAIAMELAEKSAAALQEGGSSGAISMPDNTARVDKVDSGPTAVSRDVQFVKKSQRTMEYWFCKGNHMQRQCPQYHAEKAKRKQTRGHRRLRDTVKTVEDSDSDVEVFTVFRTQSKEKPFLVTVEMDGVPVEMELDTGASLTVVNEKTWRTIRGGAYLPLQKCSRRLKTYTGDEIPVLGECESAVGYKGRVPVTLKMIVVKGDGPSLLGRDWLKHLKLDWEEIFSLHADKGIAENADLEQVLRENDELFEEVRGTIKGVKASIFVDPSAQPRYFKPRPVPYALREQLSQELDRLEAEGTIEKVEFSDWAAPIVTVVKPDKSIRICGDCKVTVNTASKLDNYPIPKTDDLLAELGGGKFFSKLDLTQAYQQLELDEASKEFTTINTHQGLYRYNRLPFGISSAPGIFQRTMENLLRGIPKVYVRIDDILVAGTTRDEHLQTLRTVMQRLKSAGAKLKKKKCVLLATEVVYLGLKIDQSGIQPVPEKVEAIQEMPRPTDVKQLQAYLGMVNYYSRFLPNLSTVLAPLYVLLKKGVAWAWSDQQEEAWVRSKNLLLSQNVLVHFDSKKHILLSCDASSYGLGAVISHKMEDGSERPVAFASRTMNSAEQNYSQVENATQLNSNLLIHMEKEALAVIFGVKKFHQYLYGQKFEIHTDHKPLLGLFCEHKQIPAMAAARIQRWALTLVAYEYTMKFKEGKRHSNADGLSRLPREVTVSVKPEQGETILLMEQIETMPVTAKQISQWTSRDPVLSRVKDYVLKGWPESNQDKRLQPYFVRRTELSVLDGCVLWGTRVVVPPKGQKSLLSDLHEAHPGMSRMKSLARSYIWWPNMDSEIEATVRSCHVCQTQRNMPSAAPLHPWEWPNRPWSRLHVDYAGPFMGKMFLVVIDAHSKWMDAYPMNSSTSAATIEKLRQSFAIHGLPETLVSDNGPCFTSEEFEEFMHRNGIKHIKSAPYHPSTNGLAERAVQTLKQGLRKMKSGSIETRVSRLLSK</sequence>
<dbReference type="InterPro" id="IPR012337">
    <property type="entry name" value="RNaseH-like_sf"/>
</dbReference>
<evidence type="ECO:0000259" key="8">
    <source>
        <dbReference type="PROSITE" id="PS50878"/>
    </source>
</evidence>
<name>A0AAN9G4W4_9CAEN</name>
<dbReference type="InterPro" id="IPR041373">
    <property type="entry name" value="RT_RNaseH"/>
</dbReference>
<dbReference type="GO" id="GO:0003964">
    <property type="term" value="F:RNA-directed DNA polymerase activity"/>
    <property type="evidence" value="ECO:0007669"/>
    <property type="project" value="UniProtKB-KW"/>
</dbReference>
<dbReference type="Gene3D" id="3.10.10.10">
    <property type="entry name" value="HIV Type 1 Reverse Transcriptase, subunit A, domain 1"/>
    <property type="match status" value="1"/>
</dbReference>
<feature type="domain" description="Reverse transcriptase" evidence="8">
    <location>
        <begin position="454"/>
        <end position="632"/>
    </location>
</feature>
<evidence type="ECO:0000256" key="7">
    <source>
        <dbReference type="ARBA" id="ARBA00022918"/>
    </source>
</evidence>
<evidence type="ECO:0000259" key="9">
    <source>
        <dbReference type="PROSITE" id="PS50994"/>
    </source>
</evidence>
<dbReference type="InterPro" id="IPR021109">
    <property type="entry name" value="Peptidase_aspartic_dom_sf"/>
</dbReference>
<dbReference type="InterPro" id="IPR036397">
    <property type="entry name" value="RNaseH_sf"/>
</dbReference>
<dbReference type="Gene3D" id="3.30.70.270">
    <property type="match status" value="2"/>
</dbReference>
<dbReference type="CDD" id="cd01647">
    <property type="entry name" value="RT_LTR"/>
    <property type="match status" value="1"/>
</dbReference>
<dbReference type="Proteomes" id="UP001374579">
    <property type="component" value="Unassembled WGS sequence"/>
</dbReference>
<evidence type="ECO:0000256" key="6">
    <source>
        <dbReference type="ARBA" id="ARBA00022801"/>
    </source>
</evidence>
<protein>
    <recommendedName>
        <fullName evidence="1">RNA-directed DNA polymerase</fullName>
        <ecNumber evidence="1">2.7.7.49</ecNumber>
    </recommendedName>
</protein>
<dbReference type="PROSITE" id="PS50994">
    <property type="entry name" value="INTEGRASE"/>
    <property type="match status" value="1"/>
</dbReference>
<keyword evidence="5" id="KW-0255">Endonuclease</keyword>
<keyword evidence="3" id="KW-0548">Nucleotidyltransferase</keyword>
<dbReference type="AlphaFoldDB" id="A0AAN9G4W4"/>
<evidence type="ECO:0000256" key="3">
    <source>
        <dbReference type="ARBA" id="ARBA00022695"/>
    </source>
</evidence>
<dbReference type="PANTHER" id="PTHR37984">
    <property type="entry name" value="PROTEIN CBG26694"/>
    <property type="match status" value="1"/>
</dbReference>